<feature type="transmembrane region" description="Helical" evidence="6">
    <location>
        <begin position="121"/>
        <end position="140"/>
    </location>
</feature>
<evidence type="ECO:0000256" key="5">
    <source>
        <dbReference type="ARBA" id="ARBA00023136"/>
    </source>
</evidence>
<dbReference type="Pfam" id="PF03706">
    <property type="entry name" value="LPG_synthase_TM"/>
    <property type="match status" value="1"/>
</dbReference>
<feature type="transmembrane region" description="Helical" evidence="6">
    <location>
        <begin position="160"/>
        <end position="180"/>
    </location>
</feature>
<keyword evidence="2" id="KW-1003">Cell membrane</keyword>
<keyword evidence="5 6" id="KW-0472">Membrane</keyword>
<dbReference type="InterPro" id="IPR022791">
    <property type="entry name" value="L-PG_synthase/AglD"/>
</dbReference>
<evidence type="ECO:0000256" key="2">
    <source>
        <dbReference type="ARBA" id="ARBA00022475"/>
    </source>
</evidence>
<evidence type="ECO:0000256" key="6">
    <source>
        <dbReference type="SAM" id="Phobius"/>
    </source>
</evidence>
<organism evidence="7 8">
    <name type="scientific">Pseudoxanthomonas mexicana</name>
    <dbReference type="NCBI Taxonomy" id="128785"/>
    <lineage>
        <taxon>Bacteria</taxon>
        <taxon>Pseudomonadati</taxon>
        <taxon>Pseudomonadota</taxon>
        <taxon>Gammaproteobacteria</taxon>
        <taxon>Lysobacterales</taxon>
        <taxon>Lysobacteraceae</taxon>
        <taxon>Pseudoxanthomonas</taxon>
    </lineage>
</organism>
<evidence type="ECO:0000313" key="7">
    <source>
        <dbReference type="EMBL" id="QND81908.1"/>
    </source>
</evidence>
<sequence length="300" mass="32120">MNSTAASGSRLRWIGRAAAIAGLGFVVWRAAQTWDGMRDALLAMSLSSVAAAALLYACGALLLALGWPLLLRAFSGSRIPIRPLFVLHLQAQLSKYLPGGVFHFAHRHLASRSWNIPHRRLLLATATESALLIITAGLVASTLGDHPRLIALAPWLPTALTWLPDALLAAWLLTWVWHGCWARWLQNPTRWLSLPFVTLLDLLFFALASIAFWLLLPHQGAPLAEAAAWLCLAWMAGYLVPGAPGGLGVREAVMLLGLAPTVGEPNALAAALSYRMVTVLADVVCAGLGHTWGSGQNASS</sequence>
<dbReference type="EMBL" id="CP060028">
    <property type="protein sequence ID" value="QND81908.1"/>
    <property type="molecule type" value="Genomic_DNA"/>
</dbReference>
<dbReference type="RefSeq" id="WP_185896926.1">
    <property type="nucleotide sequence ID" value="NZ_CP060028.1"/>
</dbReference>
<comment type="subcellular location">
    <subcellularLocation>
        <location evidence="1">Cell membrane</location>
        <topology evidence="1">Multi-pass membrane protein</topology>
    </subcellularLocation>
</comment>
<feature type="transmembrane region" description="Helical" evidence="6">
    <location>
        <begin position="192"/>
        <end position="215"/>
    </location>
</feature>
<gene>
    <name evidence="7" type="ORF">H4W19_09330</name>
</gene>
<proteinExistence type="predicted"/>
<feature type="transmembrane region" description="Helical" evidence="6">
    <location>
        <begin position="227"/>
        <end position="249"/>
    </location>
</feature>
<keyword evidence="8" id="KW-1185">Reference proteome</keyword>
<evidence type="ECO:0000313" key="8">
    <source>
        <dbReference type="Proteomes" id="UP000515506"/>
    </source>
</evidence>
<evidence type="ECO:0000256" key="4">
    <source>
        <dbReference type="ARBA" id="ARBA00022989"/>
    </source>
</evidence>
<dbReference type="Proteomes" id="UP000515506">
    <property type="component" value="Chromosome"/>
</dbReference>
<feature type="transmembrane region" description="Helical" evidence="6">
    <location>
        <begin position="49"/>
        <end position="71"/>
    </location>
</feature>
<evidence type="ECO:0000256" key="3">
    <source>
        <dbReference type="ARBA" id="ARBA00022692"/>
    </source>
</evidence>
<reference evidence="7 8" key="1">
    <citation type="submission" date="2020-08" db="EMBL/GenBank/DDBJ databases">
        <title>Streptomycin resistant and MDR strain, P. mexicana.</title>
        <authorList>
            <person name="Ganesh-kumar S."/>
            <person name="Zhe T."/>
            <person name="Yu Z."/>
            <person name="Min Y."/>
        </authorList>
    </citation>
    <scope>NUCLEOTIDE SEQUENCE [LARGE SCALE GENOMIC DNA]</scope>
    <source>
        <strain evidence="7 8">GTZY</strain>
    </source>
</reference>
<keyword evidence="3 6" id="KW-0812">Transmembrane</keyword>
<accession>A0ABX6RF58</accession>
<keyword evidence="4 6" id="KW-1133">Transmembrane helix</keyword>
<name>A0ABX6RF58_PSEMX</name>
<evidence type="ECO:0000256" key="1">
    <source>
        <dbReference type="ARBA" id="ARBA00004651"/>
    </source>
</evidence>
<protein>
    <submittedName>
        <fullName evidence="7">Flippase-like domain-containing protein</fullName>
    </submittedName>
</protein>